<gene>
    <name evidence="7" type="ordered locus">MYSTI_07791</name>
</gene>
<evidence type="ECO:0000256" key="1">
    <source>
        <dbReference type="ARBA" id="ARBA00004496"/>
    </source>
</evidence>
<evidence type="ECO:0000259" key="6">
    <source>
        <dbReference type="PROSITE" id="PS50995"/>
    </source>
</evidence>
<dbReference type="Pfam" id="PF22381">
    <property type="entry name" value="Staph_reg_Sar_Rot"/>
    <property type="match status" value="1"/>
</dbReference>
<keyword evidence="3" id="KW-0805">Transcription regulation</keyword>
<keyword evidence="2" id="KW-0963">Cytoplasm</keyword>
<dbReference type="EMBL" id="CP004025">
    <property type="protein sequence ID" value="AGC49063.1"/>
    <property type="molecule type" value="Genomic_DNA"/>
</dbReference>
<dbReference type="PANTHER" id="PTHR33164">
    <property type="entry name" value="TRANSCRIPTIONAL REGULATOR, MARR FAMILY"/>
    <property type="match status" value="1"/>
</dbReference>
<keyword evidence="4" id="KW-0238">DNA-binding</keyword>
<evidence type="ECO:0000256" key="2">
    <source>
        <dbReference type="ARBA" id="ARBA00022490"/>
    </source>
</evidence>
<comment type="subcellular location">
    <subcellularLocation>
        <location evidence="1">Cytoplasm</location>
    </subcellularLocation>
</comment>
<proteinExistence type="predicted"/>
<evidence type="ECO:0000256" key="5">
    <source>
        <dbReference type="ARBA" id="ARBA00023163"/>
    </source>
</evidence>
<dbReference type="FunFam" id="1.10.10.10:FF:000163">
    <property type="entry name" value="MarR family transcriptional regulator"/>
    <property type="match status" value="1"/>
</dbReference>
<dbReference type="Proteomes" id="UP000011131">
    <property type="component" value="Chromosome"/>
</dbReference>
<dbReference type="PROSITE" id="PS50995">
    <property type="entry name" value="HTH_MARR_2"/>
    <property type="match status" value="1"/>
</dbReference>
<dbReference type="PRINTS" id="PR00598">
    <property type="entry name" value="HTHMARR"/>
</dbReference>
<dbReference type="InterPro" id="IPR055166">
    <property type="entry name" value="Transc_reg_Sar_Rot_HTH"/>
</dbReference>
<evidence type="ECO:0000256" key="4">
    <source>
        <dbReference type="ARBA" id="ARBA00023125"/>
    </source>
</evidence>
<evidence type="ECO:0000313" key="8">
    <source>
        <dbReference type="Proteomes" id="UP000011131"/>
    </source>
</evidence>
<dbReference type="GO" id="GO:0003677">
    <property type="term" value="F:DNA binding"/>
    <property type="evidence" value="ECO:0007669"/>
    <property type="project" value="UniProtKB-KW"/>
</dbReference>
<dbReference type="KEGG" id="msd:MYSTI_07791"/>
<evidence type="ECO:0000256" key="3">
    <source>
        <dbReference type="ARBA" id="ARBA00023015"/>
    </source>
</evidence>
<reference evidence="7 8" key="1">
    <citation type="journal article" date="2013" name="Genome Announc.">
        <title>Complete genome sequence of Myxococcus stipitatus strain DSM 14675, a fruiting myxobacterium.</title>
        <authorList>
            <person name="Huntley S."/>
            <person name="Kneip S."/>
            <person name="Treuner-Lange A."/>
            <person name="Sogaard-Andersen L."/>
        </authorList>
    </citation>
    <scope>NUCLEOTIDE SEQUENCE [LARGE SCALE GENOMIC DNA]</scope>
    <source>
        <strain evidence="8">DSM 14675 / JCM 12634 / Mx s8</strain>
    </source>
</reference>
<dbReference type="SUPFAM" id="SSF46785">
    <property type="entry name" value="Winged helix' DNA-binding domain"/>
    <property type="match status" value="1"/>
</dbReference>
<dbReference type="InterPro" id="IPR036390">
    <property type="entry name" value="WH_DNA-bd_sf"/>
</dbReference>
<dbReference type="InterPro" id="IPR039422">
    <property type="entry name" value="MarR/SlyA-like"/>
</dbReference>
<accession>L7UM15</accession>
<dbReference type="InterPro" id="IPR000835">
    <property type="entry name" value="HTH_MarR-typ"/>
</dbReference>
<organism evidence="7 8">
    <name type="scientific">Myxococcus stipitatus (strain DSM 14675 / JCM 12634 / Mx s8)</name>
    <dbReference type="NCBI Taxonomy" id="1278073"/>
    <lineage>
        <taxon>Bacteria</taxon>
        <taxon>Pseudomonadati</taxon>
        <taxon>Myxococcota</taxon>
        <taxon>Myxococcia</taxon>
        <taxon>Myxococcales</taxon>
        <taxon>Cystobacterineae</taxon>
        <taxon>Myxococcaceae</taxon>
        <taxon>Myxococcus</taxon>
    </lineage>
</organism>
<evidence type="ECO:0000313" key="7">
    <source>
        <dbReference type="EMBL" id="AGC49063.1"/>
    </source>
</evidence>
<dbReference type="Gene3D" id="1.10.10.10">
    <property type="entry name" value="Winged helix-like DNA-binding domain superfamily/Winged helix DNA-binding domain"/>
    <property type="match status" value="1"/>
</dbReference>
<dbReference type="InterPro" id="IPR036388">
    <property type="entry name" value="WH-like_DNA-bd_sf"/>
</dbReference>
<dbReference type="GO" id="GO:0003700">
    <property type="term" value="F:DNA-binding transcription factor activity"/>
    <property type="evidence" value="ECO:0007669"/>
    <property type="project" value="InterPro"/>
</dbReference>
<dbReference type="GO" id="GO:0006950">
    <property type="term" value="P:response to stress"/>
    <property type="evidence" value="ECO:0007669"/>
    <property type="project" value="TreeGrafter"/>
</dbReference>
<dbReference type="HOGENOM" id="CLU_083287_3_0_7"/>
<keyword evidence="8" id="KW-1185">Reference proteome</keyword>
<dbReference type="SMART" id="SM00347">
    <property type="entry name" value="HTH_MARR"/>
    <property type="match status" value="1"/>
</dbReference>
<dbReference type="GO" id="GO:0005737">
    <property type="term" value="C:cytoplasm"/>
    <property type="evidence" value="ECO:0007669"/>
    <property type="project" value="UniProtKB-SubCell"/>
</dbReference>
<name>L7UM15_MYXSD</name>
<dbReference type="PATRIC" id="fig|1278073.3.peg.7928"/>
<sequence>MFPANLPGRLAAMIPLRTIDLERMVQGGIAMPHSKKRVDPLHLNEQLCFTLYSTVHLLNRTYRPLLEKLGLTYPQYLAMLVLWEEDDVTVKALGERLLLDSGTLTPLLKRLEASGFVKRERDVLDERQVRIRLTATGRALRTKAESVPLSILEASGCALEELQDLKSRVLSLRESLSSRLGHEPTLPGTSRRKKQE</sequence>
<dbReference type="eggNOG" id="COG1846">
    <property type="taxonomic scope" value="Bacteria"/>
</dbReference>
<dbReference type="STRING" id="1278073.MYSTI_07791"/>
<dbReference type="PANTHER" id="PTHR33164:SF5">
    <property type="entry name" value="ORGANIC HYDROPEROXIDE RESISTANCE TRANSCRIPTIONAL REGULATOR"/>
    <property type="match status" value="1"/>
</dbReference>
<protein>
    <submittedName>
        <fullName evidence="7">MarR family transcriptional regulator</fullName>
    </submittedName>
</protein>
<keyword evidence="5" id="KW-0804">Transcription</keyword>
<dbReference type="AlphaFoldDB" id="L7UM15"/>
<feature type="domain" description="HTH marR-type" evidence="6">
    <location>
        <begin position="44"/>
        <end position="171"/>
    </location>
</feature>